<keyword evidence="6" id="KW-0328">Glycosyltransferase</keyword>
<dbReference type="GO" id="GO:0005975">
    <property type="term" value="P:carbohydrate metabolic process"/>
    <property type="evidence" value="ECO:0007669"/>
    <property type="project" value="InterPro"/>
</dbReference>
<keyword evidence="7" id="KW-1185">Reference proteome</keyword>
<dbReference type="GO" id="GO:0008184">
    <property type="term" value="F:glycogen phosphorylase activity"/>
    <property type="evidence" value="ECO:0007669"/>
    <property type="project" value="InterPro"/>
</dbReference>
<dbReference type="EC" id="2.4.1.1" evidence="6"/>
<evidence type="ECO:0000256" key="2">
    <source>
        <dbReference type="ARBA" id="ARBA00006047"/>
    </source>
</evidence>
<comment type="catalytic activity">
    <reaction evidence="1">
        <text>[(1-&gt;4)-alpha-D-glucosyl](n) + phosphate = [(1-&gt;4)-alpha-D-glucosyl](n-1) + alpha-D-glucose 1-phosphate</text>
        <dbReference type="Rhea" id="RHEA:41732"/>
        <dbReference type="Rhea" id="RHEA-COMP:9584"/>
        <dbReference type="Rhea" id="RHEA-COMP:9586"/>
        <dbReference type="ChEBI" id="CHEBI:15444"/>
        <dbReference type="ChEBI" id="CHEBI:43474"/>
        <dbReference type="ChEBI" id="CHEBI:58601"/>
        <dbReference type="EC" id="2.4.1.1"/>
    </reaction>
</comment>
<dbReference type="Proteomes" id="UP000006860">
    <property type="component" value="Chromosome"/>
</dbReference>
<proteinExistence type="inferred from homology"/>
<feature type="domain" description="DUF3417" evidence="5">
    <location>
        <begin position="9"/>
        <end position="113"/>
    </location>
</feature>
<evidence type="ECO:0000256" key="1">
    <source>
        <dbReference type="ARBA" id="ARBA00001275"/>
    </source>
</evidence>
<evidence type="ECO:0000259" key="5">
    <source>
        <dbReference type="Pfam" id="PF11897"/>
    </source>
</evidence>
<dbReference type="NCBIfam" id="TIGR02094">
    <property type="entry name" value="more_P_ylases"/>
    <property type="match status" value="1"/>
</dbReference>
<dbReference type="Pfam" id="PF11897">
    <property type="entry name" value="DUF3417"/>
    <property type="match status" value="1"/>
</dbReference>
<dbReference type="PANTHER" id="PTHR42655">
    <property type="entry name" value="GLYCOGEN PHOSPHORYLASE"/>
    <property type="match status" value="1"/>
</dbReference>
<dbReference type="AlphaFoldDB" id="F0SM01"/>
<dbReference type="EMBL" id="CP002546">
    <property type="protein sequence ID" value="ADY59926.1"/>
    <property type="molecule type" value="Genomic_DNA"/>
</dbReference>
<dbReference type="InterPro" id="IPR024517">
    <property type="entry name" value="Glycogen_phosphorylase_DUF3417"/>
</dbReference>
<organism evidence="6 7">
    <name type="scientific">Rubinisphaera brasiliensis (strain ATCC 49424 / DSM 5305 / JCM 21570 / IAM 15109 / NBRC 103401 / IFAM 1448)</name>
    <name type="common">Planctomyces brasiliensis</name>
    <dbReference type="NCBI Taxonomy" id="756272"/>
    <lineage>
        <taxon>Bacteria</taxon>
        <taxon>Pseudomonadati</taxon>
        <taxon>Planctomycetota</taxon>
        <taxon>Planctomycetia</taxon>
        <taxon>Planctomycetales</taxon>
        <taxon>Planctomycetaceae</taxon>
        <taxon>Rubinisphaera</taxon>
    </lineage>
</organism>
<evidence type="ECO:0000313" key="7">
    <source>
        <dbReference type="Proteomes" id="UP000006860"/>
    </source>
</evidence>
<dbReference type="PANTHER" id="PTHR42655:SF1">
    <property type="entry name" value="GLYCOGEN PHOSPHORYLASE"/>
    <property type="match status" value="1"/>
</dbReference>
<sequence>MPQESTVHAKLTEIANNLWWCWQPELEDIFRRIDPIRFTELCHNPVQLLQEYPPEKLEKRAREEVLHSKINWAYRRFREYIVSQNSWGDTHAGLLNFRPVAYFSAEFGLHESIRVYSGGLGVLAGDHLKSASDLGVPLVGVGLFYYEGYFSQQIDENGWQQETYTEVDPGTMPVQEVKDENGQTIKISVDTRHEKIYARIMKVNVGRITLYLLDANIDENTPENRHLTARLYGGDQRTRIRQELLLGIGGVRALKALGINPRVIHMNEGHSAFAPLEVIRQRIHDDGMSFDDALRETAASGVFTTHTPVAAGHDRFDGGLVDEHLGPMGDALGLDHHGLMGLGRVDPQNSHEPFCMTVLAFKTSRLANAVSNLHGVVSRKMWACLWPWRSEEEVPIGHITNGVHVNSWLAAQMRVIYDRVLPAQWHLHTGEPEVWAGFEQVTPGELWETHQALKTRLIVYTRSRLIKQAARKHASDAELQTLGELMDPRALTIGFARRFAPYKRADLIVRDAERLARLANDAQRPIQFIFCGKAHPADENGKSILQNIVKLSESKEFKGKIVFLEDYDINFTRHLVQGVDVWLNNPRRPLEASGTSGQKVVLNGGLNFSVLDGWWAEAYDGMNGFAIGDGHIHANADIQDERDAQSLMDVLEHKIVKTFYERDADDLPLSWIKMMKRSVRTLGWRFNADRMVMDYVNNAYIPAAGGISAEMRIMP</sequence>
<evidence type="ECO:0000256" key="4">
    <source>
        <dbReference type="PIRSR" id="PIRSR000460-1"/>
    </source>
</evidence>
<dbReference type="Gene3D" id="3.40.50.2000">
    <property type="entry name" value="Glycogen Phosphorylase B"/>
    <property type="match status" value="3"/>
</dbReference>
<dbReference type="InterPro" id="IPR000811">
    <property type="entry name" value="Glyco_trans_35"/>
</dbReference>
<dbReference type="KEGG" id="pbs:Plabr_2324"/>
<dbReference type="GO" id="GO:0030170">
    <property type="term" value="F:pyridoxal phosphate binding"/>
    <property type="evidence" value="ECO:0007669"/>
    <property type="project" value="InterPro"/>
</dbReference>
<dbReference type="HOGENOM" id="CLU_015112_0_0_0"/>
<name>F0SM01_RUBBR</name>
<dbReference type="PIRSF" id="PIRSF000460">
    <property type="entry name" value="Pprylas_GlgP"/>
    <property type="match status" value="1"/>
</dbReference>
<feature type="modified residue" description="N6-(pyridoxal phosphate)lysine" evidence="4">
    <location>
        <position position="599"/>
    </location>
</feature>
<protein>
    <submittedName>
        <fullName evidence="6">Maltodextrin phosphorylase</fullName>
        <ecNumber evidence="6">2.4.1.1</ecNumber>
    </submittedName>
</protein>
<keyword evidence="3" id="KW-0021">Allosteric enzyme</keyword>
<dbReference type="STRING" id="756272.Plabr_2324"/>
<dbReference type="InterPro" id="IPR011834">
    <property type="entry name" value="Agluc_phsphrylas"/>
</dbReference>
<reference evidence="7" key="1">
    <citation type="submission" date="2011-02" db="EMBL/GenBank/DDBJ databases">
        <title>The complete genome of Planctomyces brasiliensis DSM 5305.</title>
        <authorList>
            <person name="Lucas S."/>
            <person name="Copeland A."/>
            <person name="Lapidus A."/>
            <person name="Bruce D."/>
            <person name="Goodwin L."/>
            <person name="Pitluck S."/>
            <person name="Kyrpides N."/>
            <person name="Mavromatis K."/>
            <person name="Pagani I."/>
            <person name="Ivanova N."/>
            <person name="Ovchinnikova G."/>
            <person name="Lu M."/>
            <person name="Detter J.C."/>
            <person name="Han C."/>
            <person name="Land M."/>
            <person name="Hauser L."/>
            <person name="Markowitz V."/>
            <person name="Cheng J.-F."/>
            <person name="Hugenholtz P."/>
            <person name="Woyke T."/>
            <person name="Wu D."/>
            <person name="Tindall B."/>
            <person name="Pomrenke H.G."/>
            <person name="Brambilla E."/>
            <person name="Klenk H.-P."/>
            <person name="Eisen J.A."/>
        </authorList>
    </citation>
    <scope>NUCLEOTIDE SEQUENCE [LARGE SCALE GENOMIC DNA]</scope>
    <source>
        <strain evidence="7">ATCC 49424 / DSM 5305 / JCM 21570 / NBRC 103401 / IFAM 1448</strain>
    </source>
</reference>
<dbReference type="eggNOG" id="COG0058">
    <property type="taxonomic scope" value="Bacteria"/>
</dbReference>
<dbReference type="OrthoDB" id="9760804at2"/>
<keyword evidence="6" id="KW-0808">Transferase</keyword>
<accession>F0SM01</accession>
<gene>
    <name evidence="6" type="ordered locus">Plabr_2324</name>
</gene>
<dbReference type="SUPFAM" id="SSF53756">
    <property type="entry name" value="UDP-Glycosyltransferase/glycogen phosphorylase"/>
    <property type="match status" value="1"/>
</dbReference>
<evidence type="ECO:0000256" key="3">
    <source>
        <dbReference type="ARBA" id="ARBA00022533"/>
    </source>
</evidence>
<dbReference type="Pfam" id="PF00343">
    <property type="entry name" value="Phosphorylase"/>
    <property type="match status" value="2"/>
</dbReference>
<comment type="similarity">
    <text evidence="2">Belongs to the glycogen phosphorylase family.</text>
</comment>
<keyword evidence="4" id="KW-0663">Pyridoxal phosphate</keyword>
<evidence type="ECO:0000313" key="6">
    <source>
        <dbReference type="EMBL" id="ADY59926.1"/>
    </source>
</evidence>
<dbReference type="InterPro" id="IPR052182">
    <property type="entry name" value="Glycogen/Maltodextrin_Phosph"/>
</dbReference>